<feature type="region of interest" description="Disordered" evidence="1">
    <location>
        <begin position="131"/>
        <end position="159"/>
    </location>
</feature>
<evidence type="ECO:0000256" key="1">
    <source>
        <dbReference type="SAM" id="MobiDB-lite"/>
    </source>
</evidence>
<proteinExistence type="predicted"/>
<keyword evidence="2" id="KW-1133">Transmembrane helix</keyword>
<evidence type="ECO:0000256" key="2">
    <source>
        <dbReference type="SAM" id="Phobius"/>
    </source>
</evidence>
<evidence type="ECO:0000313" key="3">
    <source>
        <dbReference type="EMBL" id="RKU48081.1"/>
    </source>
</evidence>
<dbReference type="AlphaFoldDB" id="A0A420YJQ3"/>
<evidence type="ECO:0000313" key="4">
    <source>
        <dbReference type="Proteomes" id="UP000275385"/>
    </source>
</evidence>
<organism evidence="3 4">
    <name type="scientific">Coniochaeta pulveracea</name>
    <dbReference type="NCBI Taxonomy" id="177199"/>
    <lineage>
        <taxon>Eukaryota</taxon>
        <taxon>Fungi</taxon>
        <taxon>Dikarya</taxon>
        <taxon>Ascomycota</taxon>
        <taxon>Pezizomycotina</taxon>
        <taxon>Sordariomycetes</taxon>
        <taxon>Sordariomycetidae</taxon>
        <taxon>Coniochaetales</taxon>
        <taxon>Coniochaetaceae</taxon>
        <taxon>Coniochaeta</taxon>
    </lineage>
</organism>
<name>A0A420YJQ3_9PEZI</name>
<gene>
    <name evidence="3" type="ORF">DL546_008431</name>
</gene>
<keyword evidence="2" id="KW-0812">Transmembrane</keyword>
<keyword evidence="4" id="KW-1185">Reference proteome</keyword>
<accession>A0A420YJQ3</accession>
<keyword evidence="2" id="KW-0472">Membrane</keyword>
<protein>
    <submittedName>
        <fullName evidence="3">Uncharacterized protein</fullName>
    </submittedName>
</protein>
<reference evidence="3 4" key="1">
    <citation type="submission" date="2018-08" db="EMBL/GenBank/DDBJ databases">
        <title>Draft genome of the lignicolous fungus Coniochaeta pulveracea.</title>
        <authorList>
            <person name="Borstlap C.J."/>
            <person name="De Witt R.N."/>
            <person name="Botha A."/>
            <person name="Volschenk H."/>
        </authorList>
    </citation>
    <scope>NUCLEOTIDE SEQUENCE [LARGE SCALE GENOMIC DNA]</scope>
    <source>
        <strain evidence="3 4">CAB683</strain>
    </source>
</reference>
<feature type="transmembrane region" description="Helical" evidence="2">
    <location>
        <begin position="23"/>
        <end position="45"/>
    </location>
</feature>
<dbReference type="Proteomes" id="UP000275385">
    <property type="component" value="Unassembled WGS sequence"/>
</dbReference>
<sequence>MPAEHGGIQDHRRWWLGGAKRQAFYTTAVIFASVELVQFWMWFIASGFFCPTICPGAYMGDGVTAPLYPFNEDIEQYNQAAWYSPIYNGSTLPSAGDDLLSPNAEDTDWPILEADTLVPWYSVSPELWPTNPNLPQPTATPSRPLGSFESWEQGSSGDKAVASPLPVGQAHPVVTSSTAHPTPTMTWSGGLDPEILHGVDIVGPKVVVNAASSTTSSPYYLSTVTQPEEDTTGVPVTAEHFFTN</sequence>
<dbReference type="EMBL" id="QVQW01000006">
    <property type="protein sequence ID" value="RKU48081.1"/>
    <property type="molecule type" value="Genomic_DNA"/>
</dbReference>
<comment type="caution">
    <text evidence="3">The sequence shown here is derived from an EMBL/GenBank/DDBJ whole genome shotgun (WGS) entry which is preliminary data.</text>
</comment>
<feature type="compositionally biased region" description="Polar residues" evidence="1">
    <location>
        <begin position="131"/>
        <end position="141"/>
    </location>
</feature>